<keyword evidence="1" id="KW-0548">Nucleotidyltransferase</keyword>
<protein>
    <submittedName>
        <fullName evidence="1">DNA polymerase III delta prime subunit</fullName>
        <ecNumber evidence="1">2.7.7.7</ecNumber>
    </submittedName>
</protein>
<reference evidence="1 2" key="1">
    <citation type="submission" date="2017-02" db="EMBL/GenBank/DDBJ databases">
        <authorList>
            <person name="Peterson S.W."/>
        </authorList>
    </citation>
    <scope>NUCLEOTIDE SEQUENCE [LARGE SCALE GENOMIC DNA]</scope>
    <source>
        <strain evidence="1 2">LMG 22410</strain>
    </source>
</reference>
<accession>A0A1R4GFG3</accession>
<dbReference type="GO" id="GO:0003887">
    <property type="term" value="F:DNA-directed DNA polymerase activity"/>
    <property type="evidence" value="ECO:0007669"/>
    <property type="project" value="UniProtKB-EC"/>
</dbReference>
<dbReference type="Pfam" id="PF13177">
    <property type="entry name" value="DNA_pol3_delta2"/>
    <property type="match status" value="1"/>
</dbReference>
<dbReference type="PANTHER" id="PTHR11669:SF8">
    <property type="entry name" value="DNA POLYMERASE III SUBUNIT DELTA"/>
    <property type="match status" value="1"/>
</dbReference>
<dbReference type="Proteomes" id="UP000195787">
    <property type="component" value="Unassembled WGS sequence"/>
</dbReference>
<keyword evidence="1" id="KW-0808">Transferase</keyword>
<dbReference type="NCBIfam" id="NF005926">
    <property type="entry name" value="PRK07940.1"/>
    <property type="match status" value="1"/>
</dbReference>
<evidence type="ECO:0000313" key="1">
    <source>
        <dbReference type="EMBL" id="SJM66924.1"/>
    </source>
</evidence>
<name>A0A1R4GFG3_9MICO</name>
<organism evidence="1 2">
    <name type="scientific">Agrococcus casei LMG 22410</name>
    <dbReference type="NCBI Taxonomy" id="1255656"/>
    <lineage>
        <taxon>Bacteria</taxon>
        <taxon>Bacillati</taxon>
        <taxon>Actinomycetota</taxon>
        <taxon>Actinomycetes</taxon>
        <taxon>Micrococcales</taxon>
        <taxon>Microbacteriaceae</taxon>
        <taxon>Agrococcus</taxon>
    </lineage>
</organism>
<dbReference type="PANTHER" id="PTHR11669">
    <property type="entry name" value="REPLICATION FACTOR C / DNA POLYMERASE III GAMMA-TAU SUBUNIT"/>
    <property type="match status" value="1"/>
</dbReference>
<dbReference type="RefSeq" id="WP_086992704.1">
    <property type="nucleotide sequence ID" value="NZ_FUHU01000044.1"/>
</dbReference>
<dbReference type="Gene3D" id="3.40.50.300">
    <property type="entry name" value="P-loop containing nucleotide triphosphate hydrolases"/>
    <property type="match status" value="1"/>
</dbReference>
<dbReference type="SUPFAM" id="SSF52540">
    <property type="entry name" value="P-loop containing nucleoside triphosphate hydrolases"/>
    <property type="match status" value="1"/>
</dbReference>
<evidence type="ECO:0000313" key="2">
    <source>
        <dbReference type="Proteomes" id="UP000195787"/>
    </source>
</evidence>
<dbReference type="EMBL" id="FUHU01000044">
    <property type="protein sequence ID" value="SJM66924.1"/>
    <property type="molecule type" value="Genomic_DNA"/>
</dbReference>
<dbReference type="EC" id="2.7.7.7" evidence="1"/>
<sequence>MNLWDDIVGQTRAVSTLHSAASGADGSSSTLTHAWLVTGPPGSGRSNLAFAFAADLLSPTAGEHDEGAHRQVAARTHADLIVLGTEGVIIPVTAAREAARRASFGPSSSRHRVVIVEDADRMSESAANSLLKAIEEPPEQTIWILCAPSEADVLPTIRSRCRSVMLRVPSADDVARLLSERNGVDPALALTAAREAQSHIGMARRLATDADARSRRAETIDTALRIRSVGTAVLAAEAFMAIATADASSLDEEQLASEEAKFLRQLGIEPGGTVPRQVRGSLTQFRKDQKNREKRGVRDGVDRILVDLMSLFRDALLVAIGVDEQLVNESAREGIAVFAREAGAEGALAVLEDLSIARDRVGSNVPALLAMEAALVTVSTARAER</sequence>
<proteinExistence type="predicted"/>
<dbReference type="GO" id="GO:0006261">
    <property type="term" value="P:DNA-templated DNA replication"/>
    <property type="evidence" value="ECO:0007669"/>
    <property type="project" value="TreeGrafter"/>
</dbReference>
<dbReference type="GeneID" id="303173845"/>
<dbReference type="InterPro" id="IPR027417">
    <property type="entry name" value="P-loop_NTPase"/>
</dbReference>
<dbReference type="InterPro" id="IPR050238">
    <property type="entry name" value="DNA_Rep/Repair_Clamp_Loader"/>
</dbReference>
<gene>
    <name evidence="1" type="ORF">CZ674_11565</name>
</gene>
<keyword evidence="2" id="KW-1185">Reference proteome</keyword>
<dbReference type="AlphaFoldDB" id="A0A1R4GFG3"/>
<dbReference type="OrthoDB" id="9809531at2"/>